<comment type="catalytic activity">
    <reaction evidence="5 6">
        <text>dTDP-beta-L-rhamnose + NADP(+) = dTDP-4-dehydro-beta-L-rhamnose + NADPH + H(+)</text>
        <dbReference type="Rhea" id="RHEA:21796"/>
        <dbReference type="ChEBI" id="CHEBI:15378"/>
        <dbReference type="ChEBI" id="CHEBI:57510"/>
        <dbReference type="ChEBI" id="CHEBI:57783"/>
        <dbReference type="ChEBI" id="CHEBI:58349"/>
        <dbReference type="ChEBI" id="CHEBI:62830"/>
        <dbReference type="EC" id="1.1.1.133"/>
    </reaction>
</comment>
<evidence type="ECO:0000256" key="3">
    <source>
        <dbReference type="ARBA" id="ARBA00012929"/>
    </source>
</evidence>
<name>A0ABX9MX35_9BURK</name>
<dbReference type="NCBIfam" id="TIGR01214">
    <property type="entry name" value="rmlD"/>
    <property type="match status" value="1"/>
</dbReference>
<keyword evidence="9" id="KW-1185">Reference proteome</keyword>
<dbReference type="SUPFAM" id="SSF51735">
    <property type="entry name" value="NAD(P)-binding Rossmann-fold domains"/>
    <property type="match status" value="1"/>
</dbReference>
<proteinExistence type="inferred from homology"/>
<dbReference type="Proteomes" id="UP000266483">
    <property type="component" value="Unassembled WGS sequence"/>
</dbReference>
<organism evidence="8 9">
    <name type="scientific">Neopusillimonas maritima</name>
    <dbReference type="NCBI Taxonomy" id="2026239"/>
    <lineage>
        <taxon>Bacteria</taxon>
        <taxon>Pseudomonadati</taxon>
        <taxon>Pseudomonadota</taxon>
        <taxon>Betaproteobacteria</taxon>
        <taxon>Burkholderiales</taxon>
        <taxon>Alcaligenaceae</taxon>
        <taxon>Neopusillimonas</taxon>
    </lineage>
</organism>
<comment type="pathway">
    <text evidence="1 6">Carbohydrate biosynthesis; dTDP-L-rhamnose biosynthesis.</text>
</comment>
<accession>A0ABX9MX35</accession>
<gene>
    <name evidence="8" type="ORF">CJO09_07335</name>
</gene>
<feature type="domain" description="RmlD-like substrate binding" evidence="7">
    <location>
        <begin position="1"/>
        <end position="295"/>
    </location>
</feature>
<dbReference type="CDD" id="cd05254">
    <property type="entry name" value="dTDP_HR_like_SDR_e"/>
    <property type="match status" value="1"/>
</dbReference>
<dbReference type="Gene3D" id="3.40.50.720">
    <property type="entry name" value="NAD(P)-binding Rossmann-like Domain"/>
    <property type="match status" value="1"/>
</dbReference>
<dbReference type="PANTHER" id="PTHR10491">
    <property type="entry name" value="DTDP-4-DEHYDRORHAMNOSE REDUCTASE"/>
    <property type="match status" value="1"/>
</dbReference>
<dbReference type="PANTHER" id="PTHR10491:SF4">
    <property type="entry name" value="METHIONINE ADENOSYLTRANSFERASE 2 SUBUNIT BETA"/>
    <property type="match status" value="1"/>
</dbReference>
<comment type="similarity">
    <text evidence="2 6">Belongs to the dTDP-4-dehydrorhamnose reductase family.</text>
</comment>
<evidence type="ECO:0000256" key="5">
    <source>
        <dbReference type="ARBA" id="ARBA00048200"/>
    </source>
</evidence>
<evidence type="ECO:0000256" key="4">
    <source>
        <dbReference type="ARBA" id="ARBA00017099"/>
    </source>
</evidence>
<dbReference type="EMBL" id="NQOU01000002">
    <property type="protein sequence ID" value="RII83403.1"/>
    <property type="molecule type" value="Genomic_DNA"/>
</dbReference>
<evidence type="ECO:0000256" key="2">
    <source>
        <dbReference type="ARBA" id="ARBA00010944"/>
    </source>
</evidence>
<dbReference type="Gene3D" id="3.90.25.10">
    <property type="entry name" value="UDP-galactose 4-epimerase, domain 1"/>
    <property type="match status" value="1"/>
</dbReference>
<dbReference type="Pfam" id="PF04321">
    <property type="entry name" value="RmlD_sub_bind"/>
    <property type="match status" value="1"/>
</dbReference>
<reference evidence="8 9" key="1">
    <citation type="submission" date="2017-08" db="EMBL/GenBank/DDBJ databases">
        <title>Pusillimonas indicus sp. nov., a member of the family Alcaligenaceae isolated from surface seawater.</title>
        <authorList>
            <person name="Li J."/>
        </authorList>
    </citation>
    <scope>NUCLEOTIDE SEQUENCE [LARGE SCALE GENOMIC DNA]</scope>
    <source>
        <strain evidence="8 9">17-4A</strain>
    </source>
</reference>
<dbReference type="InterPro" id="IPR036291">
    <property type="entry name" value="NAD(P)-bd_dom_sf"/>
</dbReference>
<evidence type="ECO:0000259" key="7">
    <source>
        <dbReference type="Pfam" id="PF04321"/>
    </source>
</evidence>
<comment type="cofactor">
    <cofactor evidence="6">
        <name>Mg(2+)</name>
        <dbReference type="ChEBI" id="CHEBI:18420"/>
    </cofactor>
    <text evidence="6">Binds 1 Mg(2+) ion per monomer.</text>
</comment>
<evidence type="ECO:0000313" key="9">
    <source>
        <dbReference type="Proteomes" id="UP000266483"/>
    </source>
</evidence>
<protein>
    <recommendedName>
        <fullName evidence="4 6">dTDP-4-dehydrorhamnose reductase</fullName>
        <ecNumber evidence="3 6">1.1.1.133</ecNumber>
    </recommendedName>
</protein>
<keyword evidence="6" id="KW-0560">Oxidoreductase</keyword>
<comment type="function">
    <text evidence="6">Catalyzes the reduction of dTDP-6-deoxy-L-lyxo-4-hexulose to yield dTDP-L-rhamnose.</text>
</comment>
<dbReference type="RefSeq" id="WP_119441780.1">
    <property type="nucleotide sequence ID" value="NZ_CP170494.1"/>
</dbReference>
<keyword evidence="6" id="KW-0521">NADP</keyword>
<comment type="caution">
    <text evidence="8">The sequence shown here is derived from an EMBL/GenBank/DDBJ whole genome shotgun (WGS) entry which is preliminary data.</text>
</comment>
<evidence type="ECO:0000313" key="8">
    <source>
        <dbReference type="EMBL" id="RII83403.1"/>
    </source>
</evidence>
<dbReference type="NCBIfam" id="NF007440">
    <property type="entry name" value="PRK09987.1"/>
    <property type="match status" value="1"/>
</dbReference>
<evidence type="ECO:0000256" key="6">
    <source>
        <dbReference type="RuleBase" id="RU364082"/>
    </source>
</evidence>
<dbReference type="EC" id="1.1.1.133" evidence="3 6"/>
<dbReference type="InterPro" id="IPR029903">
    <property type="entry name" value="RmlD-like-bd"/>
</dbReference>
<sequence length="301" mass="32870">MKVLLLGSSGQLGFELTSILTNLGEVIAPQRFDTALPGNLLDLSTLQDTVQRIKPNLIVNAAAFTAVDLAEKDPGLARRANTLAPKMLANEALAMNAWLVHFSTDYVFNGQGTRPWTETDPGDPLNAYGRTKLEGDQAILASGCKHLILRTSWVYGLHGNNFAKTILEKAQTQDSLKVVNDQFGAPTSAELLASLTTQTLLPAMKNPKLGGLYHVAAQGEASWYTYAQFLLEQALREGLTLRVKPEDLIPVSSAQWSAPAARPSNSRLNTTKFSETFGLTLPHWQEGVAQFVRAYAKLHKR</sequence>
<evidence type="ECO:0000256" key="1">
    <source>
        <dbReference type="ARBA" id="ARBA00004781"/>
    </source>
</evidence>
<dbReference type="InterPro" id="IPR005913">
    <property type="entry name" value="dTDP_dehydrorham_reduct"/>
</dbReference>